<feature type="domain" description="DSBA-like thioredoxin" evidence="3">
    <location>
        <begin position="253"/>
        <end position="313"/>
    </location>
</feature>
<protein>
    <submittedName>
        <fullName evidence="4">YbfB/YjiJ family MFS transporter</fullName>
    </submittedName>
</protein>
<dbReference type="SUPFAM" id="SSF52833">
    <property type="entry name" value="Thioredoxin-like"/>
    <property type="match status" value="1"/>
</dbReference>
<dbReference type="InterPro" id="IPR010645">
    <property type="entry name" value="MFS_4"/>
</dbReference>
<feature type="compositionally biased region" description="Pro residues" evidence="1">
    <location>
        <begin position="46"/>
        <end position="58"/>
    </location>
</feature>
<evidence type="ECO:0000256" key="2">
    <source>
        <dbReference type="SAM" id="Phobius"/>
    </source>
</evidence>
<keyword evidence="2" id="KW-1133">Transmembrane helix</keyword>
<dbReference type="Proteomes" id="UP001595839">
    <property type="component" value="Unassembled WGS sequence"/>
</dbReference>
<dbReference type="Pfam" id="PF06779">
    <property type="entry name" value="MFS_4"/>
    <property type="match status" value="1"/>
</dbReference>
<keyword evidence="5" id="KW-1185">Reference proteome</keyword>
<evidence type="ECO:0000313" key="4">
    <source>
        <dbReference type="EMBL" id="MFC4504790.1"/>
    </source>
</evidence>
<organism evidence="4 5">
    <name type="scientific">Streptomyces vulcanius</name>
    <dbReference type="NCBI Taxonomy" id="1441876"/>
    <lineage>
        <taxon>Bacteria</taxon>
        <taxon>Bacillati</taxon>
        <taxon>Actinomycetota</taxon>
        <taxon>Actinomycetes</taxon>
        <taxon>Kitasatosporales</taxon>
        <taxon>Streptomycetaceae</taxon>
        <taxon>Streptomyces</taxon>
    </lineage>
</organism>
<keyword evidence="2" id="KW-0812">Transmembrane</keyword>
<keyword evidence="2" id="KW-0472">Membrane</keyword>
<evidence type="ECO:0000259" key="3">
    <source>
        <dbReference type="Pfam" id="PF01323"/>
    </source>
</evidence>
<feature type="region of interest" description="Disordered" evidence="1">
    <location>
        <begin position="1"/>
        <end position="62"/>
    </location>
</feature>
<reference evidence="5" key="1">
    <citation type="journal article" date="2019" name="Int. J. Syst. Evol. Microbiol.">
        <title>The Global Catalogue of Microorganisms (GCM) 10K type strain sequencing project: providing services to taxonomists for standard genome sequencing and annotation.</title>
        <authorList>
            <consortium name="The Broad Institute Genomics Platform"/>
            <consortium name="The Broad Institute Genome Sequencing Center for Infectious Disease"/>
            <person name="Wu L."/>
            <person name="Ma J."/>
        </authorList>
    </citation>
    <scope>NUCLEOTIDE SEQUENCE [LARGE SCALE GENOMIC DNA]</scope>
    <source>
        <strain evidence="5">CGMCC 4.7177</strain>
    </source>
</reference>
<dbReference type="InterPro" id="IPR001853">
    <property type="entry name" value="DSBA-like_thioredoxin_dom"/>
</dbReference>
<feature type="transmembrane region" description="Helical" evidence="2">
    <location>
        <begin position="136"/>
        <end position="158"/>
    </location>
</feature>
<evidence type="ECO:0000313" key="5">
    <source>
        <dbReference type="Proteomes" id="UP001595839"/>
    </source>
</evidence>
<dbReference type="Pfam" id="PF01323">
    <property type="entry name" value="DSBA"/>
    <property type="match status" value="1"/>
</dbReference>
<dbReference type="Gene3D" id="3.40.30.10">
    <property type="entry name" value="Glutaredoxin"/>
    <property type="match status" value="1"/>
</dbReference>
<accession>A0ABV9AXZ3</accession>
<dbReference type="EMBL" id="JBHSFK010000028">
    <property type="protein sequence ID" value="MFC4504790.1"/>
    <property type="molecule type" value="Genomic_DNA"/>
</dbReference>
<dbReference type="RefSeq" id="WP_381181538.1">
    <property type="nucleotide sequence ID" value="NZ_JBHSFK010000028.1"/>
</dbReference>
<evidence type="ECO:0000256" key="1">
    <source>
        <dbReference type="SAM" id="MobiDB-lite"/>
    </source>
</evidence>
<name>A0ABV9AXZ3_9ACTN</name>
<sequence length="323" mass="34024">MESGRASRCPACSSSSCGRSATGRPRGGRRRRGPRCSPRGAWGLRPEPPPRSATPAPAPRAGATGPRTHCWFGALFASCTLEGAGYVIAGTFLVAAINQTSPGWIGSGARVLVGPAAIPSAAFRAGLGSRWSRPDLLLPALGVQAVGIALPVWLLSFACRVAWIGPNTVVVVGYGARDLEHGAARPVRAERAECRRGHVDAESGDFLGQRTGDALYRELGFCRRSCDPAAERLVPTVRDRLRPGDSGRSRCRSGADEAEARAVLAAPDAFAAEVRADERLAADLGTTGVPFFVLNRRYGASGVQSQERFTQVLDHAWAGRSAA</sequence>
<gene>
    <name evidence="4" type="ORF">ACFPIH_35680</name>
</gene>
<proteinExistence type="predicted"/>
<feature type="compositionally biased region" description="Low complexity" evidence="1">
    <location>
        <begin position="1"/>
        <end position="24"/>
    </location>
</feature>
<comment type="caution">
    <text evidence="4">The sequence shown here is derived from an EMBL/GenBank/DDBJ whole genome shotgun (WGS) entry which is preliminary data.</text>
</comment>
<dbReference type="InterPro" id="IPR036249">
    <property type="entry name" value="Thioredoxin-like_sf"/>
</dbReference>